<dbReference type="Proteomes" id="UP001219605">
    <property type="component" value="Chromosome"/>
</dbReference>
<evidence type="ECO:0000256" key="1">
    <source>
        <dbReference type="ARBA" id="ARBA00004141"/>
    </source>
</evidence>
<feature type="transmembrane region" description="Helical" evidence="5">
    <location>
        <begin position="46"/>
        <end position="66"/>
    </location>
</feature>
<evidence type="ECO:0000313" key="7">
    <source>
        <dbReference type="EMBL" id="WDZ82935.1"/>
    </source>
</evidence>
<keyword evidence="3 5" id="KW-1133">Transmembrane helix</keyword>
<feature type="domain" description="Methylamine utilisation protein MauE" evidence="6">
    <location>
        <begin position="5"/>
        <end position="134"/>
    </location>
</feature>
<feature type="transmembrane region" description="Helical" evidence="5">
    <location>
        <begin position="118"/>
        <end position="142"/>
    </location>
</feature>
<evidence type="ECO:0000256" key="4">
    <source>
        <dbReference type="ARBA" id="ARBA00023136"/>
    </source>
</evidence>
<dbReference type="RefSeq" id="WP_275029292.1">
    <property type="nucleotide sequence ID" value="NZ_CP118615.1"/>
</dbReference>
<name>A0ABY7ZJ53_9ACTN</name>
<accession>A0ABY7ZJ53</accession>
<evidence type="ECO:0000256" key="3">
    <source>
        <dbReference type="ARBA" id="ARBA00022989"/>
    </source>
</evidence>
<reference evidence="7 8" key="1">
    <citation type="submission" date="2023-02" db="EMBL/GenBank/DDBJ databases">
        <authorList>
            <person name="Mo P."/>
        </authorList>
    </citation>
    <scope>NUCLEOTIDE SEQUENCE [LARGE SCALE GENOMIC DNA]</scope>
    <source>
        <strain evidence="7 8">HUAS 3</strain>
    </source>
</reference>
<organism evidence="7 8">
    <name type="scientific">Micromonospora cathayae</name>
    <dbReference type="NCBI Taxonomy" id="3028804"/>
    <lineage>
        <taxon>Bacteria</taxon>
        <taxon>Bacillati</taxon>
        <taxon>Actinomycetota</taxon>
        <taxon>Actinomycetes</taxon>
        <taxon>Micromonosporales</taxon>
        <taxon>Micromonosporaceae</taxon>
        <taxon>Micromonospora</taxon>
    </lineage>
</organism>
<proteinExistence type="predicted"/>
<keyword evidence="8" id="KW-1185">Reference proteome</keyword>
<comment type="subcellular location">
    <subcellularLocation>
        <location evidence="1">Membrane</location>
        <topology evidence="1">Multi-pass membrane protein</topology>
    </subcellularLocation>
</comment>
<evidence type="ECO:0000256" key="2">
    <source>
        <dbReference type="ARBA" id="ARBA00022692"/>
    </source>
</evidence>
<feature type="transmembrane region" description="Helical" evidence="5">
    <location>
        <begin position="149"/>
        <end position="166"/>
    </location>
</feature>
<keyword evidence="2 5" id="KW-0812">Transmembrane</keyword>
<evidence type="ECO:0000313" key="8">
    <source>
        <dbReference type="Proteomes" id="UP001219605"/>
    </source>
</evidence>
<gene>
    <name evidence="7" type="ORF">PVK37_20960</name>
</gene>
<dbReference type="Pfam" id="PF07291">
    <property type="entry name" value="MauE"/>
    <property type="match status" value="1"/>
</dbReference>
<evidence type="ECO:0000256" key="5">
    <source>
        <dbReference type="SAM" id="Phobius"/>
    </source>
</evidence>
<protein>
    <recommendedName>
        <fullName evidence="6">Methylamine utilisation protein MauE domain-containing protein</fullName>
    </recommendedName>
</protein>
<evidence type="ECO:0000259" key="6">
    <source>
        <dbReference type="Pfam" id="PF07291"/>
    </source>
</evidence>
<dbReference type="InterPro" id="IPR009908">
    <property type="entry name" value="Methylamine_util_MauE"/>
</dbReference>
<dbReference type="EMBL" id="CP118615">
    <property type="protein sequence ID" value="WDZ82935.1"/>
    <property type="molecule type" value="Genomic_DNA"/>
</dbReference>
<feature type="transmembrane region" description="Helical" evidence="5">
    <location>
        <begin position="73"/>
        <end position="92"/>
    </location>
</feature>
<sequence length="185" mass="18452">MGVLLGSVAAYTVVATLLVTGVGHLTRPAALTRALAAHRVLPAPAAVAGLVVTAELLLAGAGVVALRGDDGRALRIAVGVAAAGLLGLYAGYGRHVLSTGRTGPCGCSRRELPMSGWVVARAAVLSGLALLGAVLSGSVLGWGRLAADLAVVLLAAATFTVGLWQLPAAMYHPRPVRPARGDLSG</sequence>
<keyword evidence="4 5" id="KW-0472">Membrane</keyword>